<dbReference type="SUPFAM" id="SSF48726">
    <property type="entry name" value="Immunoglobulin"/>
    <property type="match status" value="1"/>
</dbReference>
<feature type="domain" description="Immunoglobulin I-set" evidence="1">
    <location>
        <begin position="18"/>
        <end position="79"/>
    </location>
</feature>
<name>A0A0R3QDB1_9BILA</name>
<organism evidence="4">
    <name type="scientific">Brugia timori</name>
    <dbReference type="NCBI Taxonomy" id="42155"/>
    <lineage>
        <taxon>Eukaryota</taxon>
        <taxon>Metazoa</taxon>
        <taxon>Ecdysozoa</taxon>
        <taxon>Nematoda</taxon>
        <taxon>Chromadorea</taxon>
        <taxon>Rhabditida</taxon>
        <taxon>Spirurina</taxon>
        <taxon>Spiruromorpha</taxon>
        <taxon>Filarioidea</taxon>
        <taxon>Onchocercidae</taxon>
        <taxon>Brugia</taxon>
    </lineage>
</organism>
<evidence type="ECO:0000313" key="3">
    <source>
        <dbReference type="Proteomes" id="UP000280834"/>
    </source>
</evidence>
<reference evidence="2 3" key="2">
    <citation type="submission" date="2018-11" db="EMBL/GenBank/DDBJ databases">
        <authorList>
            <consortium name="Pathogen Informatics"/>
        </authorList>
    </citation>
    <scope>NUCLEOTIDE SEQUENCE [LARGE SCALE GENOMIC DNA]</scope>
</reference>
<dbReference type="InterPro" id="IPR013098">
    <property type="entry name" value="Ig_I-set"/>
</dbReference>
<dbReference type="InterPro" id="IPR013783">
    <property type="entry name" value="Ig-like_fold"/>
</dbReference>
<evidence type="ECO:0000259" key="1">
    <source>
        <dbReference type="Pfam" id="PF07679"/>
    </source>
</evidence>
<gene>
    <name evidence="2" type="ORF">BTMF_LOCUS3644</name>
</gene>
<dbReference type="EMBL" id="UZAG01003353">
    <property type="protein sequence ID" value="VDO15214.1"/>
    <property type="molecule type" value="Genomic_DNA"/>
</dbReference>
<dbReference type="STRING" id="42155.A0A0R3QDB1"/>
<dbReference type="Proteomes" id="UP000280834">
    <property type="component" value="Unassembled WGS sequence"/>
</dbReference>
<reference evidence="4" key="1">
    <citation type="submission" date="2017-02" db="UniProtKB">
        <authorList>
            <consortium name="WormBaseParasite"/>
        </authorList>
    </citation>
    <scope>IDENTIFICATION</scope>
</reference>
<evidence type="ECO:0000313" key="2">
    <source>
        <dbReference type="EMBL" id="VDO15214.1"/>
    </source>
</evidence>
<dbReference type="Pfam" id="PF07679">
    <property type="entry name" value="I-set"/>
    <property type="match status" value="1"/>
</dbReference>
<dbReference type="InterPro" id="IPR036179">
    <property type="entry name" value="Ig-like_dom_sf"/>
</dbReference>
<protein>
    <submittedName>
        <fullName evidence="4">I-set domain-containing protein</fullName>
    </submittedName>
</protein>
<accession>A0A0R3QDB1</accession>
<dbReference type="AlphaFoldDB" id="A0A0R3QDB1"/>
<evidence type="ECO:0000313" key="4">
    <source>
        <dbReference type="WBParaSite" id="BTMF_0000434701-mRNA-1"/>
    </source>
</evidence>
<dbReference type="WBParaSite" id="BTMF_0000434701-mRNA-1">
    <property type="protein sequence ID" value="BTMF_0000434701-mRNA-1"/>
    <property type="gene ID" value="BTMF_0000434701"/>
</dbReference>
<keyword evidence="3" id="KW-1185">Reference proteome</keyword>
<proteinExistence type="predicted"/>
<sequence>MIHRKKIVISAILNDICLQVTWLKNGKIVDLINSKGIMAVFKGSLALLKISSVVPKDSGEYTLVAENYYGKVKCFLFLKLKIYI</sequence>
<dbReference type="Gene3D" id="2.60.40.10">
    <property type="entry name" value="Immunoglobulins"/>
    <property type="match status" value="1"/>
</dbReference>